<dbReference type="SUPFAM" id="SSF159894">
    <property type="entry name" value="YgaC/TfoX-N like"/>
    <property type="match status" value="1"/>
</dbReference>
<dbReference type="Proteomes" id="UP000249260">
    <property type="component" value="Unassembled WGS sequence"/>
</dbReference>
<gene>
    <name evidence="1" type="ORF">DL346_21660</name>
</gene>
<reference evidence="1 2" key="1">
    <citation type="submission" date="2018-06" db="EMBL/GenBank/DDBJ databases">
        <title>Paenibacillus montanisoli sp. nov., isolated from mountain area soil.</title>
        <authorList>
            <person name="Wu M."/>
        </authorList>
    </citation>
    <scope>NUCLEOTIDE SEQUENCE [LARGE SCALE GENOMIC DNA]</scope>
    <source>
        <strain evidence="1 2">RA17</strain>
    </source>
</reference>
<dbReference type="AlphaFoldDB" id="A0A328TVY8"/>
<dbReference type="EMBL" id="QLUW01000004">
    <property type="protein sequence ID" value="RAP74658.1"/>
    <property type="molecule type" value="Genomic_DNA"/>
</dbReference>
<dbReference type="Gene3D" id="3.30.1460.30">
    <property type="entry name" value="YgaC/TfoX-N like chaperone"/>
    <property type="match status" value="1"/>
</dbReference>
<keyword evidence="2" id="KW-1185">Reference proteome</keyword>
<evidence type="ECO:0000313" key="1">
    <source>
        <dbReference type="EMBL" id="RAP74658.1"/>
    </source>
</evidence>
<protein>
    <recommendedName>
        <fullName evidence="3">TfoX N-terminal domain-containing protein</fullName>
    </recommendedName>
</protein>
<proteinExistence type="predicted"/>
<evidence type="ECO:0008006" key="3">
    <source>
        <dbReference type="Google" id="ProtNLM"/>
    </source>
</evidence>
<dbReference type="OrthoDB" id="963621at2"/>
<sequence length="106" mass="11613">MVMSEFEQKYIEIGDQLVTSDAVVKGSMFGAKCLKIGKKAFAMYHRGSMVFKLPTDNGAAALEGAGMFEPAPGKKMNGWIQVPPQHADKWEALSSDALNYVRSLNE</sequence>
<organism evidence="1 2">
    <name type="scientific">Paenibacillus montanisoli</name>
    <dbReference type="NCBI Taxonomy" id="2081970"/>
    <lineage>
        <taxon>Bacteria</taxon>
        <taxon>Bacillati</taxon>
        <taxon>Bacillota</taxon>
        <taxon>Bacilli</taxon>
        <taxon>Bacillales</taxon>
        <taxon>Paenibacillaceae</taxon>
        <taxon>Paenibacillus</taxon>
    </lineage>
</organism>
<accession>A0A328TVY8</accession>
<evidence type="ECO:0000313" key="2">
    <source>
        <dbReference type="Proteomes" id="UP000249260"/>
    </source>
</evidence>
<name>A0A328TVY8_9BACL</name>
<comment type="caution">
    <text evidence="1">The sequence shown here is derived from an EMBL/GenBank/DDBJ whole genome shotgun (WGS) entry which is preliminary data.</text>
</comment>